<dbReference type="EMBL" id="CAADFY010000085">
    <property type="protein sequence ID" value="VFK56341.1"/>
    <property type="molecule type" value="Genomic_DNA"/>
</dbReference>
<reference evidence="2" key="1">
    <citation type="submission" date="2019-02" db="EMBL/GenBank/DDBJ databases">
        <authorList>
            <person name="Gruber-Vodicka R. H."/>
            <person name="Seah K. B. B."/>
        </authorList>
    </citation>
    <scope>NUCLEOTIDE SEQUENCE</scope>
    <source>
        <strain evidence="2">BECK_BY2</strain>
        <strain evidence="1">BECK_BY3</strain>
    </source>
</reference>
<dbReference type="EMBL" id="CAADFV010000083">
    <property type="protein sequence ID" value="VFK62600.1"/>
    <property type="molecule type" value="Genomic_DNA"/>
</dbReference>
<evidence type="ECO:0000313" key="2">
    <source>
        <dbReference type="EMBL" id="VFK62600.1"/>
    </source>
</evidence>
<accession>A0A451A997</accession>
<protein>
    <submittedName>
        <fullName evidence="2">Uncharacterized protein</fullName>
    </submittedName>
</protein>
<sequence length="650" mass="75240">MKRGPIQQAQGLNFGHFRNQFLELVETLTTHGKWKKKLSNKFFIYSVNRGKSPTILREPDGFAPRWQNESFRSSIRDRIRLGNSDVPYEHIVRFASETLDGYSFSEDPSTLRGVVLYVLGAPTTPIFDAQRELGPLEEQLREKQIKLLVAQFTANSEGKRLNFTKDKSIFRYLQLYELDIEHEFNNGHKFADAMQFIQDKLELVLLPVPVFAGNVFFPGGRAPDTSLSADDGSLLYLVVTVKDPVLLQRPDGEELSIPPTKRPHFMDPLLAYEKTEDEEHYLVHNEEDDQWGWISSDYVLTRNEPLRDENDEERDDNPAFIKVIAKSNWRTQGGRNMEHAPILNGPGKDFDKIGQINICQIRYAFDIREGDDGKAYILVGNDPQLDPMAASNNLQGWIQRDYTILWESRAAVWYNKANRHRRKRGVPIFRTQRDLRNFMGNSKGNDPIAIENFKSSEEIAYDTTRFPILDEDGDEINIAFVDDTICEEGWVSKEDKAGNQQLVPWILIERISIDEMIGIVAQLYNLAKQRNPRGLGKSVIEITKRASGDPIRDGEKIAEYLARRYHIPFRDISMVLQHTPNQLEEKFRSNTRFRGKFVKTIGKKYRLLQSVAEERTGKLVWNQKNRTWEKKKPITTKKWWWKTKAGNSWA</sequence>
<name>A0A451A997_9GAMM</name>
<evidence type="ECO:0000313" key="1">
    <source>
        <dbReference type="EMBL" id="VFK56341.1"/>
    </source>
</evidence>
<gene>
    <name evidence="2" type="ORF">BECKTUN1418E_GA0071001_10835</name>
    <name evidence="1" type="ORF">BECKTUN1418F_GA0071002_10855</name>
</gene>
<organism evidence="2">
    <name type="scientific">Candidatus Kentrum sp. TUN</name>
    <dbReference type="NCBI Taxonomy" id="2126343"/>
    <lineage>
        <taxon>Bacteria</taxon>
        <taxon>Pseudomonadati</taxon>
        <taxon>Pseudomonadota</taxon>
        <taxon>Gammaproteobacteria</taxon>
        <taxon>Candidatus Kentrum</taxon>
    </lineage>
</organism>
<proteinExistence type="predicted"/>
<dbReference type="AlphaFoldDB" id="A0A451A997"/>